<evidence type="ECO:0000256" key="2">
    <source>
        <dbReference type="SAM" id="Phobius"/>
    </source>
</evidence>
<keyword evidence="5" id="KW-1185">Reference proteome</keyword>
<keyword evidence="1" id="KW-0863">Zinc-finger</keyword>
<gene>
    <name evidence="4" type="ORF">E3N88_03048</name>
</gene>
<dbReference type="PANTHER" id="PTHR46719:SF24">
    <property type="entry name" value="ZINC FINGER, RING_FYVE_PHD-TYPE-RELATED"/>
    <property type="match status" value="1"/>
</dbReference>
<evidence type="ECO:0000313" key="5">
    <source>
        <dbReference type="Proteomes" id="UP000326396"/>
    </source>
</evidence>
<dbReference type="GO" id="GO:0008270">
    <property type="term" value="F:zinc ion binding"/>
    <property type="evidence" value="ECO:0007669"/>
    <property type="project" value="UniProtKB-KW"/>
</dbReference>
<dbReference type="InterPro" id="IPR013083">
    <property type="entry name" value="Znf_RING/FYVE/PHD"/>
</dbReference>
<accession>A0A5N6Q5M3</accession>
<dbReference type="Pfam" id="PF13639">
    <property type="entry name" value="zf-RING_2"/>
    <property type="match status" value="1"/>
</dbReference>
<feature type="domain" description="RING-type" evidence="3">
    <location>
        <begin position="103"/>
        <end position="145"/>
    </location>
</feature>
<keyword evidence="2" id="KW-0472">Membrane</keyword>
<reference evidence="4 5" key="1">
    <citation type="submission" date="2019-05" db="EMBL/GenBank/DDBJ databases">
        <title>Mikania micrantha, genome provides insights into the molecular mechanism of rapid growth.</title>
        <authorList>
            <person name="Liu B."/>
        </authorList>
    </citation>
    <scope>NUCLEOTIDE SEQUENCE [LARGE SCALE GENOMIC DNA]</scope>
    <source>
        <strain evidence="4">NLD-2019</strain>
        <tissue evidence="4">Leaf</tissue>
    </source>
</reference>
<evidence type="ECO:0000256" key="1">
    <source>
        <dbReference type="PROSITE-ProRule" id="PRU00175"/>
    </source>
</evidence>
<evidence type="ECO:0000313" key="4">
    <source>
        <dbReference type="EMBL" id="KAD7479912.1"/>
    </source>
</evidence>
<organism evidence="4 5">
    <name type="scientific">Mikania micrantha</name>
    <name type="common">bitter vine</name>
    <dbReference type="NCBI Taxonomy" id="192012"/>
    <lineage>
        <taxon>Eukaryota</taxon>
        <taxon>Viridiplantae</taxon>
        <taxon>Streptophyta</taxon>
        <taxon>Embryophyta</taxon>
        <taxon>Tracheophyta</taxon>
        <taxon>Spermatophyta</taxon>
        <taxon>Magnoliopsida</taxon>
        <taxon>eudicotyledons</taxon>
        <taxon>Gunneridae</taxon>
        <taxon>Pentapetalae</taxon>
        <taxon>asterids</taxon>
        <taxon>campanulids</taxon>
        <taxon>Asterales</taxon>
        <taxon>Asteraceae</taxon>
        <taxon>Asteroideae</taxon>
        <taxon>Heliantheae alliance</taxon>
        <taxon>Eupatorieae</taxon>
        <taxon>Mikania</taxon>
    </lineage>
</organism>
<sequence length="158" mass="17225">MSGTTVTGDSHTTDTTGKTEDDVSYILGLTFAIIFILIILSYASYKCTRNISSSPVPAGDDRRRMMGSRGVDDDVLMTFPVFIYSQVMPNKGDTGGDASGSGCSICLVDYKQADVVRLLPECGHLFHRRCIDTWLKVHPNCPMCRNSPLPAKPSVLQS</sequence>
<dbReference type="SMART" id="SM00184">
    <property type="entry name" value="RING"/>
    <property type="match status" value="1"/>
</dbReference>
<dbReference type="Proteomes" id="UP000326396">
    <property type="component" value="Linkage Group LG1"/>
</dbReference>
<proteinExistence type="predicted"/>
<dbReference type="InterPro" id="IPR001841">
    <property type="entry name" value="Znf_RING"/>
</dbReference>
<keyword evidence="2" id="KW-0812">Transmembrane</keyword>
<dbReference type="SUPFAM" id="SSF57850">
    <property type="entry name" value="RING/U-box"/>
    <property type="match status" value="1"/>
</dbReference>
<comment type="caution">
    <text evidence="4">The sequence shown here is derived from an EMBL/GenBank/DDBJ whole genome shotgun (WGS) entry which is preliminary data.</text>
</comment>
<dbReference type="Gene3D" id="3.30.40.10">
    <property type="entry name" value="Zinc/RING finger domain, C3HC4 (zinc finger)"/>
    <property type="match status" value="1"/>
</dbReference>
<dbReference type="PROSITE" id="PS50089">
    <property type="entry name" value="ZF_RING_2"/>
    <property type="match status" value="1"/>
</dbReference>
<dbReference type="OrthoDB" id="8062037at2759"/>
<dbReference type="InterPro" id="IPR045899">
    <property type="entry name" value="ATL71-like"/>
</dbReference>
<keyword evidence="1" id="KW-0862">Zinc</keyword>
<dbReference type="CDD" id="cd16461">
    <property type="entry name" value="RING-H2_EL5-like"/>
    <property type="match status" value="1"/>
</dbReference>
<dbReference type="EMBL" id="SZYD01000001">
    <property type="protein sequence ID" value="KAD7479912.1"/>
    <property type="molecule type" value="Genomic_DNA"/>
</dbReference>
<dbReference type="AlphaFoldDB" id="A0A5N6Q5M3"/>
<keyword evidence="2" id="KW-1133">Transmembrane helix</keyword>
<feature type="transmembrane region" description="Helical" evidence="2">
    <location>
        <begin position="23"/>
        <end position="45"/>
    </location>
</feature>
<keyword evidence="1" id="KW-0479">Metal-binding</keyword>
<protein>
    <recommendedName>
        <fullName evidence="3">RING-type domain-containing protein</fullName>
    </recommendedName>
</protein>
<evidence type="ECO:0000259" key="3">
    <source>
        <dbReference type="PROSITE" id="PS50089"/>
    </source>
</evidence>
<dbReference type="PANTHER" id="PTHR46719">
    <property type="entry name" value="TRANSCRIPTION FACTOR C2H2 FAMILY-RELATED"/>
    <property type="match status" value="1"/>
</dbReference>
<name>A0A5N6Q5M3_9ASTR</name>